<gene>
    <name evidence="10" type="ORF">EH243_03480</name>
</gene>
<evidence type="ECO:0000313" key="10">
    <source>
        <dbReference type="EMBL" id="RTE67279.1"/>
    </source>
</evidence>
<evidence type="ECO:0000259" key="9">
    <source>
        <dbReference type="Pfam" id="PF13231"/>
    </source>
</evidence>
<protein>
    <recommendedName>
        <fullName evidence="9">Glycosyltransferase RgtA/B/C/D-like domain-containing protein</fullName>
    </recommendedName>
</protein>
<evidence type="ECO:0000256" key="7">
    <source>
        <dbReference type="ARBA" id="ARBA00023136"/>
    </source>
</evidence>
<evidence type="ECO:0000313" key="11">
    <source>
        <dbReference type="Proteomes" id="UP000283087"/>
    </source>
</evidence>
<dbReference type="EMBL" id="RQXW01000002">
    <property type="protein sequence ID" value="RTE67279.1"/>
    <property type="molecule type" value="Genomic_DNA"/>
</dbReference>
<dbReference type="AlphaFoldDB" id="A0A430KUW5"/>
<dbReference type="RefSeq" id="WP_126157246.1">
    <property type="nucleotide sequence ID" value="NZ_RQXW01000002.1"/>
</dbReference>
<feature type="transmembrane region" description="Helical" evidence="8">
    <location>
        <begin position="12"/>
        <end position="30"/>
    </location>
</feature>
<feature type="transmembrane region" description="Helical" evidence="8">
    <location>
        <begin position="258"/>
        <end position="277"/>
    </location>
</feature>
<dbReference type="PANTHER" id="PTHR33908">
    <property type="entry name" value="MANNOSYLTRANSFERASE YKCB-RELATED"/>
    <property type="match status" value="1"/>
</dbReference>
<proteinExistence type="predicted"/>
<sequence>MSLAVKPSTRLFLFLLIGYVLIHLLIRLAMGGTLEMDEAEQLVLGQQLAWGYNTQPPLYSWLQWLFFQVLGDGVFALVLLKSILLFFIYLFTWLIARNLISTQRIALLATFSLFLIPSIAWESVRDLTHSVLATAIAAATFYTAIAIYQKRTLAGYIILGVLLACGMLAKYSFGLFALSLLLAAGSLPEYRRLLLNRRIVVTAAIALLLVIPHLLWAVEHLDEINGFIANEVGEGQQANYVDGVLSGLASLAKSGAEFLILVWLVLTLLFPSAYRSLSVDKTNIHRQLAARFLMAGVLLCVILVVLGATQFQGRWFQPLLFIFPLYLISRADAVGISRRREMLLRSVIIFFAVVVMVLRFSQFWLAPYMQRNPNRMQYPSGELAEQLKQQGFSGGTIIGDNNLTAANIGLYFDDARMLSPKAKLFTVDSHPPTTQGQCLIAWDANRRDPLPNGLSAYLRHQGIVVSVVKPHYISAPYQYTDRGEYRMGYMLLSLEALCQSVTMD</sequence>
<evidence type="ECO:0000256" key="8">
    <source>
        <dbReference type="SAM" id="Phobius"/>
    </source>
</evidence>
<keyword evidence="4" id="KW-0808">Transferase</keyword>
<feature type="domain" description="Glycosyltransferase RgtA/B/C/D-like" evidence="9">
    <location>
        <begin position="55"/>
        <end position="216"/>
    </location>
</feature>
<keyword evidence="3" id="KW-0328">Glycosyltransferase</keyword>
<feature type="transmembrane region" description="Helical" evidence="8">
    <location>
        <begin position="127"/>
        <end position="148"/>
    </location>
</feature>
<dbReference type="InterPro" id="IPR038731">
    <property type="entry name" value="RgtA/B/C-like"/>
</dbReference>
<dbReference type="GO" id="GO:0009103">
    <property type="term" value="P:lipopolysaccharide biosynthetic process"/>
    <property type="evidence" value="ECO:0007669"/>
    <property type="project" value="UniProtKB-ARBA"/>
</dbReference>
<dbReference type="PANTHER" id="PTHR33908:SF11">
    <property type="entry name" value="MEMBRANE PROTEIN"/>
    <property type="match status" value="1"/>
</dbReference>
<organism evidence="10 11">
    <name type="scientific">Amphritea opalescens</name>
    <dbReference type="NCBI Taxonomy" id="2490544"/>
    <lineage>
        <taxon>Bacteria</taxon>
        <taxon>Pseudomonadati</taxon>
        <taxon>Pseudomonadota</taxon>
        <taxon>Gammaproteobacteria</taxon>
        <taxon>Oceanospirillales</taxon>
        <taxon>Oceanospirillaceae</taxon>
        <taxon>Amphritea</taxon>
    </lineage>
</organism>
<keyword evidence="11" id="KW-1185">Reference proteome</keyword>
<feature type="transmembrane region" description="Helical" evidence="8">
    <location>
        <begin position="74"/>
        <end position="96"/>
    </location>
</feature>
<dbReference type="InterPro" id="IPR050297">
    <property type="entry name" value="LipidA_mod_glycosyltrf_83"/>
</dbReference>
<name>A0A430KUW5_9GAMM</name>
<comment type="caution">
    <text evidence="10">The sequence shown here is derived from an EMBL/GenBank/DDBJ whole genome shotgun (WGS) entry which is preliminary data.</text>
</comment>
<evidence type="ECO:0000256" key="2">
    <source>
        <dbReference type="ARBA" id="ARBA00022475"/>
    </source>
</evidence>
<dbReference type="Pfam" id="PF13231">
    <property type="entry name" value="PMT_2"/>
    <property type="match status" value="1"/>
</dbReference>
<dbReference type="GO" id="GO:0016763">
    <property type="term" value="F:pentosyltransferase activity"/>
    <property type="evidence" value="ECO:0007669"/>
    <property type="project" value="TreeGrafter"/>
</dbReference>
<feature type="transmembrane region" description="Helical" evidence="8">
    <location>
        <begin position="289"/>
        <end position="309"/>
    </location>
</feature>
<reference evidence="10 11" key="1">
    <citation type="submission" date="2018-11" db="EMBL/GenBank/DDBJ databases">
        <title>The draft genome sequence of Amphritea opalescens ANRC-JH13T.</title>
        <authorList>
            <person name="Fang Z."/>
            <person name="Zhang Y."/>
            <person name="Han X."/>
        </authorList>
    </citation>
    <scope>NUCLEOTIDE SEQUENCE [LARGE SCALE GENOMIC DNA]</scope>
    <source>
        <strain evidence="10 11">ANRC-JH13</strain>
    </source>
</reference>
<comment type="subcellular location">
    <subcellularLocation>
        <location evidence="1">Cell membrane</location>
        <topology evidence="1">Multi-pass membrane protein</topology>
    </subcellularLocation>
</comment>
<keyword evidence="2" id="KW-1003">Cell membrane</keyword>
<dbReference type="OrthoDB" id="9153955at2"/>
<evidence type="ECO:0000256" key="3">
    <source>
        <dbReference type="ARBA" id="ARBA00022676"/>
    </source>
</evidence>
<keyword evidence="7 8" id="KW-0472">Membrane</keyword>
<dbReference type="GO" id="GO:0005886">
    <property type="term" value="C:plasma membrane"/>
    <property type="evidence" value="ECO:0007669"/>
    <property type="project" value="UniProtKB-SubCell"/>
</dbReference>
<keyword evidence="5 8" id="KW-0812">Transmembrane</keyword>
<dbReference type="Proteomes" id="UP000283087">
    <property type="component" value="Unassembled WGS sequence"/>
</dbReference>
<accession>A0A430KUW5</accession>
<evidence type="ECO:0000256" key="4">
    <source>
        <dbReference type="ARBA" id="ARBA00022679"/>
    </source>
</evidence>
<feature type="transmembrane region" description="Helical" evidence="8">
    <location>
        <begin position="199"/>
        <end position="218"/>
    </location>
</feature>
<evidence type="ECO:0000256" key="5">
    <source>
        <dbReference type="ARBA" id="ARBA00022692"/>
    </source>
</evidence>
<evidence type="ECO:0000256" key="1">
    <source>
        <dbReference type="ARBA" id="ARBA00004651"/>
    </source>
</evidence>
<feature type="transmembrane region" description="Helical" evidence="8">
    <location>
        <begin position="315"/>
        <end position="331"/>
    </location>
</feature>
<keyword evidence="6 8" id="KW-1133">Transmembrane helix</keyword>
<evidence type="ECO:0000256" key="6">
    <source>
        <dbReference type="ARBA" id="ARBA00022989"/>
    </source>
</evidence>
<feature type="transmembrane region" description="Helical" evidence="8">
    <location>
        <begin position="343"/>
        <end position="365"/>
    </location>
</feature>